<dbReference type="AlphaFoldDB" id="A0A378LNF1"/>
<evidence type="ECO:0000313" key="2">
    <source>
        <dbReference type="EMBL" id="STY28283.1"/>
    </source>
</evidence>
<keyword evidence="1" id="KW-0812">Transmembrane</keyword>
<feature type="transmembrane region" description="Helical" evidence="1">
    <location>
        <begin position="46"/>
        <end position="69"/>
    </location>
</feature>
<sequence length="92" mass="8873">MSLFLKFGLFGSGIGSLVGLGAGAYYGGALCAVGGAACGIILGPPALLIVAMAVGAVCLAVGGCCYLGLQLMKALFAGTVVAAQDTLECCIP</sequence>
<feature type="transmembrane region" description="Helical" evidence="1">
    <location>
        <begin position="7"/>
        <end position="26"/>
    </location>
</feature>
<reference evidence="2 3" key="1">
    <citation type="submission" date="2018-06" db="EMBL/GenBank/DDBJ databases">
        <authorList>
            <consortium name="Pathogen Informatics"/>
            <person name="Doyle S."/>
        </authorList>
    </citation>
    <scope>NUCLEOTIDE SEQUENCE [LARGE SCALE GENOMIC DNA]</scope>
    <source>
        <strain evidence="2 3">NCTC11532</strain>
    </source>
</reference>
<proteinExistence type="predicted"/>
<protein>
    <recommendedName>
        <fullName evidence="4">Transmembrane protein</fullName>
    </recommendedName>
</protein>
<name>A0A378LNF1_9GAMM</name>
<evidence type="ECO:0008006" key="4">
    <source>
        <dbReference type="Google" id="ProtNLM"/>
    </source>
</evidence>
<dbReference type="RefSeq" id="WP_133134447.1">
    <property type="nucleotide sequence ID" value="NZ_CAAAIS010000002.1"/>
</dbReference>
<keyword evidence="1" id="KW-1133">Transmembrane helix</keyword>
<organism evidence="2 3">
    <name type="scientific">Legionella wadsworthii</name>
    <dbReference type="NCBI Taxonomy" id="28088"/>
    <lineage>
        <taxon>Bacteria</taxon>
        <taxon>Pseudomonadati</taxon>
        <taxon>Pseudomonadota</taxon>
        <taxon>Gammaproteobacteria</taxon>
        <taxon>Legionellales</taxon>
        <taxon>Legionellaceae</taxon>
        <taxon>Legionella</taxon>
    </lineage>
</organism>
<evidence type="ECO:0000313" key="3">
    <source>
        <dbReference type="Proteomes" id="UP000255297"/>
    </source>
</evidence>
<gene>
    <name evidence="2" type="ORF">NCTC11532_00453</name>
</gene>
<dbReference type="Proteomes" id="UP000255297">
    <property type="component" value="Unassembled WGS sequence"/>
</dbReference>
<dbReference type="EMBL" id="UGPB01000001">
    <property type="protein sequence ID" value="STY28283.1"/>
    <property type="molecule type" value="Genomic_DNA"/>
</dbReference>
<evidence type="ECO:0000256" key="1">
    <source>
        <dbReference type="SAM" id="Phobius"/>
    </source>
</evidence>
<keyword evidence="3" id="KW-1185">Reference proteome</keyword>
<accession>A0A378LNF1</accession>
<keyword evidence="1" id="KW-0472">Membrane</keyword>